<evidence type="ECO:0000313" key="2">
    <source>
        <dbReference type="Proteomes" id="UP000272942"/>
    </source>
</evidence>
<sequence>MALCCSGEYNQEMCVTGVARDIPLHVTKSDKGPGGINIDEQVQMRNAVSLTRLDIEKVPQISSPKKDKNLCFAQLVASTPDASFADITTDEPTIVVILNRNLLSPMKPSHAPAKEIKGPTKVPAIRPIAGIK</sequence>
<accession>A0A183B6F2</accession>
<evidence type="ECO:0000313" key="1">
    <source>
        <dbReference type="EMBL" id="VDP92059.1"/>
    </source>
</evidence>
<keyword evidence="2" id="KW-1185">Reference proteome</keyword>
<dbReference type="WBParaSite" id="ECPE_0001482701-mRNA-1">
    <property type="protein sequence ID" value="ECPE_0001482701-mRNA-1"/>
    <property type="gene ID" value="ECPE_0001482701"/>
</dbReference>
<dbReference type="Proteomes" id="UP000272942">
    <property type="component" value="Unassembled WGS sequence"/>
</dbReference>
<reference evidence="1 2" key="2">
    <citation type="submission" date="2018-11" db="EMBL/GenBank/DDBJ databases">
        <authorList>
            <consortium name="Pathogen Informatics"/>
        </authorList>
    </citation>
    <scope>NUCLEOTIDE SEQUENCE [LARGE SCALE GENOMIC DNA]</scope>
    <source>
        <strain evidence="1 2">Egypt</strain>
    </source>
</reference>
<dbReference type="EMBL" id="UZAN01058531">
    <property type="protein sequence ID" value="VDP92059.1"/>
    <property type="molecule type" value="Genomic_DNA"/>
</dbReference>
<reference evidence="3" key="1">
    <citation type="submission" date="2016-06" db="UniProtKB">
        <authorList>
            <consortium name="WormBaseParasite"/>
        </authorList>
    </citation>
    <scope>IDENTIFICATION</scope>
</reference>
<proteinExistence type="predicted"/>
<name>A0A183B6F2_9TREM</name>
<dbReference type="AlphaFoldDB" id="A0A183B6F2"/>
<gene>
    <name evidence="1" type="ORF">ECPE_LOCUS14787</name>
</gene>
<organism evidence="3">
    <name type="scientific">Echinostoma caproni</name>
    <dbReference type="NCBI Taxonomy" id="27848"/>
    <lineage>
        <taxon>Eukaryota</taxon>
        <taxon>Metazoa</taxon>
        <taxon>Spiralia</taxon>
        <taxon>Lophotrochozoa</taxon>
        <taxon>Platyhelminthes</taxon>
        <taxon>Trematoda</taxon>
        <taxon>Digenea</taxon>
        <taxon>Plagiorchiida</taxon>
        <taxon>Echinostomata</taxon>
        <taxon>Echinostomatoidea</taxon>
        <taxon>Echinostomatidae</taxon>
        <taxon>Echinostoma</taxon>
    </lineage>
</organism>
<evidence type="ECO:0000313" key="3">
    <source>
        <dbReference type="WBParaSite" id="ECPE_0001482701-mRNA-1"/>
    </source>
</evidence>
<protein>
    <submittedName>
        <fullName evidence="3">PIH1 domain-containing protein</fullName>
    </submittedName>
</protein>